<evidence type="ECO:0000313" key="2">
    <source>
        <dbReference type="Proteomes" id="UP001219037"/>
    </source>
</evidence>
<sequence>MASTDAGTAHAEMARLGVREIVRRLNQALGVALVASLAGNKGKKVSYGWAKVGGLEPKDDSLARMMLAYRAWTHVAEAEGDHVARLWFISANPWLGEISPPLRQSARIAHKTSWRQRRR</sequence>
<evidence type="ECO:0000313" key="1">
    <source>
        <dbReference type="EMBL" id="WFP16695.1"/>
    </source>
</evidence>
<gene>
    <name evidence="1" type="ORF">P8192_00785</name>
</gene>
<reference evidence="1 2" key="1">
    <citation type="submission" date="2023-04" db="EMBL/GenBank/DDBJ databases">
        <title>Funneling lignin-derived compounds into biodiesel using alkali-halophilic Citricoccus sp. P2.</title>
        <authorList>
            <person name="Luo C.-B."/>
        </authorList>
    </citation>
    <scope>NUCLEOTIDE SEQUENCE [LARGE SCALE GENOMIC DNA]</scope>
    <source>
        <strain evidence="1 2">P2</strain>
    </source>
</reference>
<dbReference type="RefSeq" id="WP_278157793.1">
    <property type="nucleotide sequence ID" value="NZ_CP121252.1"/>
</dbReference>
<dbReference type="Proteomes" id="UP001219037">
    <property type="component" value="Chromosome"/>
</dbReference>
<keyword evidence="2" id="KW-1185">Reference proteome</keyword>
<protein>
    <submittedName>
        <fullName evidence="1">Uncharacterized protein</fullName>
    </submittedName>
</protein>
<dbReference type="EMBL" id="CP121252">
    <property type="protein sequence ID" value="WFP16695.1"/>
    <property type="molecule type" value="Genomic_DNA"/>
</dbReference>
<accession>A0ABY8H6E8</accession>
<organism evidence="1 2">
    <name type="scientific">Citricoccus muralis</name>
    <dbReference type="NCBI Taxonomy" id="169134"/>
    <lineage>
        <taxon>Bacteria</taxon>
        <taxon>Bacillati</taxon>
        <taxon>Actinomycetota</taxon>
        <taxon>Actinomycetes</taxon>
        <taxon>Micrococcales</taxon>
        <taxon>Micrococcaceae</taxon>
        <taxon>Citricoccus</taxon>
    </lineage>
</organism>
<proteinExistence type="predicted"/>
<name>A0ABY8H6E8_9MICC</name>